<keyword evidence="11 14" id="KW-0255">Endonuclease</keyword>
<keyword evidence="8 14" id="KW-0963">Cytoplasm</keyword>
<evidence type="ECO:0000256" key="8">
    <source>
        <dbReference type="ARBA" id="ARBA00022490"/>
    </source>
</evidence>
<feature type="domain" description="RNase H type-2" evidence="17">
    <location>
        <begin position="69"/>
        <end position="253"/>
    </location>
</feature>
<evidence type="ECO:0000313" key="19">
    <source>
        <dbReference type="Proteomes" id="UP000074108"/>
    </source>
</evidence>
<comment type="cofactor">
    <cofactor evidence="2">
        <name>Mg(2+)</name>
        <dbReference type="ChEBI" id="CHEBI:18420"/>
    </cofactor>
</comment>
<dbReference type="GO" id="GO:0030145">
    <property type="term" value="F:manganese ion binding"/>
    <property type="evidence" value="ECO:0007669"/>
    <property type="project" value="UniProtKB-UniRule"/>
</dbReference>
<evidence type="ECO:0000313" key="18">
    <source>
        <dbReference type="EMBL" id="KUP07093.1"/>
    </source>
</evidence>
<dbReference type="GO" id="GO:0032299">
    <property type="term" value="C:ribonuclease H2 complex"/>
    <property type="evidence" value="ECO:0007669"/>
    <property type="project" value="TreeGrafter"/>
</dbReference>
<dbReference type="PANTHER" id="PTHR10954">
    <property type="entry name" value="RIBONUCLEASE H2 SUBUNIT A"/>
    <property type="match status" value="1"/>
</dbReference>
<evidence type="ECO:0000256" key="9">
    <source>
        <dbReference type="ARBA" id="ARBA00022722"/>
    </source>
</evidence>
<gene>
    <name evidence="14" type="primary">rnhB</name>
    <name evidence="18" type="ORF">Q75_06065</name>
</gene>
<comment type="function">
    <text evidence="3 14 16">Endonuclease that specifically degrades the RNA of RNA-DNA hybrids.</text>
</comment>
<dbReference type="InterPro" id="IPR001352">
    <property type="entry name" value="RNase_HII/HIII"/>
</dbReference>
<protein>
    <recommendedName>
        <fullName evidence="7 14">Ribonuclease HII</fullName>
        <shortName evidence="14">RNase HII</shortName>
        <ecNumber evidence="6 14">3.1.26.4</ecNumber>
    </recommendedName>
</protein>
<organism evidence="18 19">
    <name type="scientific">Bacillus coahuilensis p1.1.43</name>
    <dbReference type="NCBI Taxonomy" id="1150625"/>
    <lineage>
        <taxon>Bacteria</taxon>
        <taxon>Bacillati</taxon>
        <taxon>Bacillota</taxon>
        <taxon>Bacilli</taxon>
        <taxon>Bacillales</taxon>
        <taxon>Bacillaceae</taxon>
        <taxon>Bacillus</taxon>
    </lineage>
</organism>
<comment type="subcellular location">
    <subcellularLocation>
        <location evidence="4 14">Cytoplasm</location>
    </subcellularLocation>
</comment>
<keyword evidence="19" id="KW-1185">Reference proteome</keyword>
<reference evidence="18 19" key="1">
    <citation type="journal article" date="2016" name="Front. Microbiol.">
        <title>Microevolution Analysis of Bacillus coahuilensis Unveils Differences in Phosphorus Acquisition Strategies and Their Regulation.</title>
        <authorList>
            <person name="Gomez-Lunar Z."/>
            <person name="Hernandez-Gonzalez I."/>
            <person name="Rodriguez-Torres M.D."/>
            <person name="Souza V."/>
            <person name="Olmedo-Alvarez G."/>
        </authorList>
    </citation>
    <scope>NUCLEOTIDE SEQUENCE [LARGE SCALE GENOMIC DNA]</scope>
    <source>
        <strain evidence="19">p1.1.43</strain>
    </source>
</reference>
<evidence type="ECO:0000256" key="11">
    <source>
        <dbReference type="ARBA" id="ARBA00022759"/>
    </source>
</evidence>
<dbReference type="InterPro" id="IPR024567">
    <property type="entry name" value="RNase_HII/HIII_dom"/>
</dbReference>
<evidence type="ECO:0000256" key="15">
    <source>
        <dbReference type="PROSITE-ProRule" id="PRU01319"/>
    </source>
</evidence>
<dbReference type="OrthoDB" id="9803420at2"/>
<keyword evidence="10 14" id="KW-0479">Metal-binding</keyword>
<dbReference type="InterPro" id="IPR036397">
    <property type="entry name" value="RNaseH_sf"/>
</dbReference>
<dbReference type="Gene3D" id="3.30.420.10">
    <property type="entry name" value="Ribonuclease H-like superfamily/Ribonuclease H"/>
    <property type="match status" value="1"/>
</dbReference>
<dbReference type="SUPFAM" id="SSF53098">
    <property type="entry name" value="Ribonuclease H-like"/>
    <property type="match status" value="1"/>
</dbReference>
<dbReference type="InterPro" id="IPR012337">
    <property type="entry name" value="RNaseH-like_sf"/>
</dbReference>
<feature type="binding site" evidence="14 15">
    <location>
        <position position="167"/>
    </location>
    <ligand>
        <name>a divalent metal cation</name>
        <dbReference type="ChEBI" id="CHEBI:60240"/>
    </ligand>
</feature>
<dbReference type="GO" id="GO:0005737">
    <property type="term" value="C:cytoplasm"/>
    <property type="evidence" value="ECO:0007669"/>
    <property type="project" value="UniProtKB-SubCell"/>
</dbReference>
<dbReference type="GO" id="GO:0003723">
    <property type="term" value="F:RNA binding"/>
    <property type="evidence" value="ECO:0007669"/>
    <property type="project" value="UniProtKB-UniRule"/>
</dbReference>
<dbReference type="PATRIC" id="fig|1150625.3.peg.1270"/>
<dbReference type="CDD" id="cd07182">
    <property type="entry name" value="RNase_HII_bacteria_HII_like"/>
    <property type="match status" value="1"/>
</dbReference>
<dbReference type="FunFam" id="3.30.420.10:FF:000006">
    <property type="entry name" value="Ribonuclease HII"/>
    <property type="match status" value="1"/>
</dbReference>
<keyword evidence="12 14" id="KW-0378">Hydrolase</keyword>
<comment type="cofactor">
    <cofactor evidence="14 15">
        <name>Mn(2+)</name>
        <dbReference type="ChEBI" id="CHEBI:29035"/>
    </cofactor>
    <cofactor evidence="14 15">
        <name>Mg(2+)</name>
        <dbReference type="ChEBI" id="CHEBI:18420"/>
    </cofactor>
    <text evidence="14 15">Manganese or magnesium. Binds 1 divalent metal ion per monomer in the absence of substrate. May bind a second metal ion after substrate binding.</text>
</comment>
<dbReference type="Proteomes" id="UP000074108">
    <property type="component" value="Unassembled WGS sequence"/>
</dbReference>
<dbReference type="Pfam" id="PF01351">
    <property type="entry name" value="RNase_HII"/>
    <property type="match status" value="1"/>
</dbReference>
<feature type="binding site" evidence="14 15">
    <location>
        <position position="76"/>
    </location>
    <ligand>
        <name>a divalent metal cation</name>
        <dbReference type="ChEBI" id="CHEBI:60240"/>
    </ligand>
</feature>
<comment type="similarity">
    <text evidence="5 14 16">Belongs to the RNase HII family.</text>
</comment>
<evidence type="ECO:0000256" key="3">
    <source>
        <dbReference type="ARBA" id="ARBA00004065"/>
    </source>
</evidence>
<dbReference type="GO" id="GO:0043137">
    <property type="term" value="P:DNA replication, removal of RNA primer"/>
    <property type="evidence" value="ECO:0007669"/>
    <property type="project" value="TreeGrafter"/>
</dbReference>
<comment type="caution">
    <text evidence="18">The sequence shown here is derived from an EMBL/GenBank/DDBJ whole genome shotgun (WGS) entry which is preliminary data.</text>
</comment>
<dbReference type="InterPro" id="IPR022898">
    <property type="entry name" value="RNase_HII"/>
</dbReference>
<comment type="catalytic activity">
    <reaction evidence="1 14 15 16">
        <text>Endonucleolytic cleavage to 5'-phosphomonoester.</text>
        <dbReference type="EC" id="3.1.26.4"/>
    </reaction>
</comment>
<evidence type="ECO:0000256" key="14">
    <source>
        <dbReference type="HAMAP-Rule" id="MF_00052"/>
    </source>
</evidence>
<evidence type="ECO:0000256" key="12">
    <source>
        <dbReference type="ARBA" id="ARBA00022801"/>
    </source>
</evidence>
<sequence>MNIKEIQQKLLDINDPSAPIFEQLKHDERKGVQSLLSKWYRQYEQKQKDHLSFIQKSQYEIKLWEGGIKRIAGVDEVGRGPLAGPVVAAAVILPQSFYYPGLDDSKKLTESKKEEMFDYINATAISVSVSIINHDVIDTVNIYEATKLAMKQAINGLDLTPEYLLIDAMKLSMGIEEESIIKGDSKSISIAAASIIAKVTRDRLMKEYATTYPHYAFERNMGYGTTEHLEGLKSVGPSPIHRRSFAPVKELIQ</sequence>
<dbReference type="NCBIfam" id="NF000595">
    <property type="entry name" value="PRK00015.1-3"/>
    <property type="match status" value="1"/>
</dbReference>
<accession>A0A147K9Q4</accession>
<dbReference type="PROSITE" id="PS51975">
    <property type="entry name" value="RNASE_H_2"/>
    <property type="match status" value="1"/>
</dbReference>
<name>A0A147K9Q4_9BACI</name>
<proteinExistence type="inferred from homology"/>
<dbReference type="HAMAP" id="MF_00052_B">
    <property type="entry name" value="RNase_HII_B"/>
    <property type="match status" value="1"/>
</dbReference>
<evidence type="ECO:0000256" key="2">
    <source>
        <dbReference type="ARBA" id="ARBA00001946"/>
    </source>
</evidence>
<feature type="binding site" evidence="14 15">
    <location>
        <position position="75"/>
    </location>
    <ligand>
        <name>a divalent metal cation</name>
        <dbReference type="ChEBI" id="CHEBI:60240"/>
    </ligand>
</feature>
<evidence type="ECO:0000256" key="6">
    <source>
        <dbReference type="ARBA" id="ARBA00012180"/>
    </source>
</evidence>
<keyword evidence="13 14" id="KW-0464">Manganese</keyword>
<evidence type="ECO:0000256" key="4">
    <source>
        <dbReference type="ARBA" id="ARBA00004496"/>
    </source>
</evidence>
<dbReference type="RefSeq" id="WP_059350750.1">
    <property type="nucleotide sequence ID" value="NZ_LDYG01000024.1"/>
</dbReference>
<evidence type="ECO:0000256" key="7">
    <source>
        <dbReference type="ARBA" id="ARBA00019179"/>
    </source>
</evidence>
<evidence type="ECO:0000259" key="17">
    <source>
        <dbReference type="PROSITE" id="PS51975"/>
    </source>
</evidence>
<dbReference type="STRING" id="1150625.Q75_06065"/>
<dbReference type="GO" id="GO:0004523">
    <property type="term" value="F:RNA-DNA hybrid ribonuclease activity"/>
    <property type="evidence" value="ECO:0007669"/>
    <property type="project" value="UniProtKB-UniRule"/>
</dbReference>
<dbReference type="PANTHER" id="PTHR10954:SF18">
    <property type="entry name" value="RIBONUCLEASE HII"/>
    <property type="match status" value="1"/>
</dbReference>
<evidence type="ECO:0000256" key="5">
    <source>
        <dbReference type="ARBA" id="ARBA00007383"/>
    </source>
</evidence>
<dbReference type="GO" id="GO:0006298">
    <property type="term" value="P:mismatch repair"/>
    <property type="evidence" value="ECO:0007669"/>
    <property type="project" value="TreeGrafter"/>
</dbReference>
<evidence type="ECO:0000256" key="10">
    <source>
        <dbReference type="ARBA" id="ARBA00022723"/>
    </source>
</evidence>
<evidence type="ECO:0000256" key="16">
    <source>
        <dbReference type="RuleBase" id="RU003515"/>
    </source>
</evidence>
<dbReference type="NCBIfam" id="NF000594">
    <property type="entry name" value="PRK00015.1-1"/>
    <property type="match status" value="1"/>
</dbReference>
<dbReference type="EC" id="3.1.26.4" evidence="6 14"/>
<evidence type="ECO:0000256" key="1">
    <source>
        <dbReference type="ARBA" id="ARBA00000077"/>
    </source>
</evidence>
<dbReference type="AlphaFoldDB" id="A0A147K9Q4"/>
<dbReference type="EMBL" id="LDYG01000024">
    <property type="protein sequence ID" value="KUP07093.1"/>
    <property type="molecule type" value="Genomic_DNA"/>
</dbReference>
<keyword evidence="9 14" id="KW-0540">Nuclease</keyword>
<evidence type="ECO:0000256" key="13">
    <source>
        <dbReference type="ARBA" id="ARBA00023211"/>
    </source>
</evidence>